<gene>
    <name evidence="1" type="ORF">MSIBF_A1540014</name>
</gene>
<protein>
    <submittedName>
        <fullName evidence="1">Uncharacterized protein</fullName>
    </submittedName>
</protein>
<evidence type="ECO:0000313" key="1">
    <source>
        <dbReference type="EMBL" id="CEG11616.1"/>
    </source>
</evidence>
<organism evidence="1">
    <name type="scientific">groundwater metagenome</name>
    <dbReference type="NCBI Taxonomy" id="717931"/>
    <lineage>
        <taxon>unclassified sequences</taxon>
        <taxon>metagenomes</taxon>
        <taxon>ecological metagenomes</taxon>
    </lineage>
</organism>
<accession>A0A098E7X3</accession>
<sequence length="68" mass="7958">MINATAINKEWDFVTKEIHASNERGAEKRTMLFEFQILLSAVSRVNNKENLYFKVINNDYLLSTGSWF</sequence>
<dbReference type="EMBL" id="CCXY01000062">
    <property type="protein sequence ID" value="CEG11616.1"/>
    <property type="molecule type" value="Genomic_DNA"/>
</dbReference>
<dbReference type="AlphaFoldDB" id="A0A098E7X3"/>
<name>A0A098E7X3_9ZZZZ</name>
<proteinExistence type="predicted"/>
<reference evidence="1" key="1">
    <citation type="submission" date="2014-09" db="EMBL/GenBank/DDBJ databases">
        <authorList>
            <person name="Probst J Alexander"/>
        </authorList>
    </citation>
    <scope>NUCLEOTIDE SEQUENCE</scope>
</reference>